<evidence type="ECO:0000313" key="1">
    <source>
        <dbReference type="EMBL" id="PRQ50939.1"/>
    </source>
</evidence>
<protein>
    <submittedName>
        <fullName evidence="1">Uncharacterized protein</fullName>
    </submittedName>
</protein>
<organism evidence="1 2">
    <name type="scientific">Rosa chinensis</name>
    <name type="common">China rose</name>
    <dbReference type="NCBI Taxonomy" id="74649"/>
    <lineage>
        <taxon>Eukaryota</taxon>
        <taxon>Viridiplantae</taxon>
        <taxon>Streptophyta</taxon>
        <taxon>Embryophyta</taxon>
        <taxon>Tracheophyta</taxon>
        <taxon>Spermatophyta</taxon>
        <taxon>Magnoliopsida</taxon>
        <taxon>eudicotyledons</taxon>
        <taxon>Gunneridae</taxon>
        <taxon>Pentapetalae</taxon>
        <taxon>rosids</taxon>
        <taxon>fabids</taxon>
        <taxon>Rosales</taxon>
        <taxon>Rosaceae</taxon>
        <taxon>Rosoideae</taxon>
        <taxon>Rosoideae incertae sedis</taxon>
        <taxon>Rosa</taxon>
    </lineage>
</organism>
<comment type="caution">
    <text evidence="1">The sequence shown here is derived from an EMBL/GenBank/DDBJ whole genome shotgun (WGS) entry which is preliminary data.</text>
</comment>
<dbReference type="AlphaFoldDB" id="A0A2P6RWY5"/>
<dbReference type="Proteomes" id="UP000238479">
    <property type="component" value="Chromosome 2"/>
</dbReference>
<sequence length="118" mass="13719">MVVPNAFLPFSFLKIVFGINYMTHFRISKIQCSLGPLGPQLIHKKKRVIRSSILCFFPHNFCTNRIFLLSLPLSLSLISVFSFKSFNHPSSFPFILFPTQKPEILGFWDFFYSHSGIW</sequence>
<dbReference type="EMBL" id="PDCK01000040">
    <property type="protein sequence ID" value="PRQ50939.1"/>
    <property type="molecule type" value="Genomic_DNA"/>
</dbReference>
<keyword evidence="2" id="KW-1185">Reference proteome</keyword>
<name>A0A2P6RWY5_ROSCH</name>
<reference evidence="1 2" key="1">
    <citation type="journal article" date="2018" name="Nat. Genet.">
        <title>The Rosa genome provides new insights in the design of modern roses.</title>
        <authorList>
            <person name="Bendahmane M."/>
        </authorList>
    </citation>
    <scope>NUCLEOTIDE SEQUENCE [LARGE SCALE GENOMIC DNA]</scope>
    <source>
        <strain evidence="2">cv. Old Blush</strain>
    </source>
</reference>
<gene>
    <name evidence="1" type="ORF">RchiOBHm_Chr2g0138771</name>
</gene>
<dbReference type="Gramene" id="PRQ50939">
    <property type="protein sequence ID" value="PRQ50939"/>
    <property type="gene ID" value="RchiOBHm_Chr2g0138771"/>
</dbReference>
<accession>A0A2P6RWY5</accession>
<evidence type="ECO:0000313" key="2">
    <source>
        <dbReference type="Proteomes" id="UP000238479"/>
    </source>
</evidence>
<proteinExistence type="predicted"/>